<dbReference type="Pfam" id="PF09932">
    <property type="entry name" value="DUF2164"/>
    <property type="match status" value="1"/>
</dbReference>
<dbReference type="Proteomes" id="UP000190188">
    <property type="component" value="Unassembled WGS sequence"/>
</dbReference>
<evidence type="ECO:0000313" key="1">
    <source>
        <dbReference type="EMBL" id="OPA77867.1"/>
    </source>
</evidence>
<accession>A0A1T2XD72</accession>
<dbReference type="OrthoDB" id="573733at2"/>
<dbReference type="STRING" id="1324314.BVG16_15055"/>
<dbReference type="EMBL" id="MSZX01000005">
    <property type="protein sequence ID" value="OPA77867.1"/>
    <property type="molecule type" value="Genomic_DNA"/>
</dbReference>
<proteinExistence type="predicted"/>
<dbReference type="AlphaFoldDB" id="A0A1T2XD72"/>
<gene>
    <name evidence="1" type="ORF">BVG16_15055</name>
</gene>
<organism evidence="1 2">
    <name type="scientific">Paenibacillus selenitireducens</name>
    <dbReference type="NCBI Taxonomy" id="1324314"/>
    <lineage>
        <taxon>Bacteria</taxon>
        <taxon>Bacillati</taxon>
        <taxon>Bacillota</taxon>
        <taxon>Bacilli</taxon>
        <taxon>Bacillales</taxon>
        <taxon>Paenibacillaceae</taxon>
        <taxon>Paenibacillus</taxon>
    </lineage>
</organism>
<sequence>MIPMKLPKEQKEMIIRNVQMYFENERDETIGDLAAEGFIDFMIKELGPHLYNKGIADARTVLIQKTTQLEDELYSLEKRIK</sequence>
<comment type="caution">
    <text evidence="1">The sequence shown here is derived from an EMBL/GenBank/DDBJ whole genome shotgun (WGS) entry which is preliminary data.</text>
</comment>
<dbReference type="InterPro" id="IPR018680">
    <property type="entry name" value="DUF2164"/>
</dbReference>
<keyword evidence="2" id="KW-1185">Reference proteome</keyword>
<reference evidence="1 2" key="1">
    <citation type="submission" date="2017-01" db="EMBL/GenBank/DDBJ databases">
        <title>Genome analysis of Paenibacillus selenitrireducens ES3-24.</title>
        <authorList>
            <person name="Xu D."/>
            <person name="Yao R."/>
            <person name="Zheng S."/>
        </authorList>
    </citation>
    <scope>NUCLEOTIDE SEQUENCE [LARGE SCALE GENOMIC DNA]</scope>
    <source>
        <strain evidence="1 2">ES3-24</strain>
    </source>
</reference>
<name>A0A1T2XD72_9BACL</name>
<evidence type="ECO:0000313" key="2">
    <source>
        <dbReference type="Proteomes" id="UP000190188"/>
    </source>
</evidence>
<evidence type="ECO:0008006" key="3">
    <source>
        <dbReference type="Google" id="ProtNLM"/>
    </source>
</evidence>
<protein>
    <recommendedName>
        <fullName evidence="3">DUF2164 domain-containing protein</fullName>
    </recommendedName>
</protein>